<accession>A0AA35XG08</accession>
<comment type="caution">
    <text evidence="1">The sequence shown here is derived from an EMBL/GenBank/DDBJ whole genome shotgun (WGS) entry which is preliminary data.</text>
</comment>
<evidence type="ECO:0000313" key="2">
    <source>
        <dbReference type="Proteomes" id="UP001174909"/>
    </source>
</evidence>
<dbReference type="InterPro" id="IPR016181">
    <property type="entry name" value="Acyl_CoA_acyltransferase"/>
</dbReference>
<dbReference type="SUPFAM" id="SSF55729">
    <property type="entry name" value="Acyl-CoA N-acyltransferases (Nat)"/>
    <property type="match status" value="1"/>
</dbReference>
<dbReference type="InterPro" id="IPR003447">
    <property type="entry name" value="FEMABX"/>
</dbReference>
<dbReference type="AlphaFoldDB" id="A0AA35XG08"/>
<dbReference type="Gene3D" id="3.40.630.30">
    <property type="match status" value="1"/>
</dbReference>
<protein>
    <recommendedName>
        <fullName evidence="3">Peptidoglycan bridge formation glycyltransferase FemA/FemB family protein</fullName>
    </recommendedName>
</protein>
<evidence type="ECO:0008006" key="3">
    <source>
        <dbReference type="Google" id="ProtNLM"/>
    </source>
</evidence>
<keyword evidence="2" id="KW-1185">Reference proteome</keyword>
<dbReference type="EMBL" id="CASHTH010004321">
    <property type="protein sequence ID" value="CAI8056079.1"/>
    <property type="molecule type" value="Genomic_DNA"/>
</dbReference>
<dbReference type="Proteomes" id="UP001174909">
    <property type="component" value="Unassembled WGS sequence"/>
</dbReference>
<sequence length="91" mass="10123">MRNYGLQWAAMRLAKEAGCDTYDLFGIPRSADPTLPMAGLYRMKTGFGGVIVHRAPAFDAVLNRPRHAAFRAAEKTRAWYLQRGRTPSPGV</sequence>
<name>A0AA35XG08_GEOBA</name>
<dbReference type="GO" id="GO:0044038">
    <property type="term" value="P:cell wall macromolecule biosynthetic process"/>
    <property type="evidence" value="ECO:0007669"/>
    <property type="project" value="InterPro"/>
</dbReference>
<evidence type="ECO:0000313" key="1">
    <source>
        <dbReference type="EMBL" id="CAI8056079.1"/>
    </source>
</evidence>
<organism evidence="1 2">
    <name type="scientific">Geodia barretti</name>
    <name type="common">Barrett's horny sponge</name>
    <dbReference type="NCBI Taxonomy" id="519541"/>
    <lineage>
        <taxon>Eukaryota</taxon>
        <taxon>Metazoa</taxon>
        <taxon>Porifera</taxon>
        <taxon>Demospongiae</taxon>
        <taxon>Heteroscleromorpha</taxon>
        <taxon>Tetractinellida</taxon>
        <taxon>Astrophorina</taxon>
        <taxon>Geodiidae</taxon>
        <taxon>Geodia</taxon>
    </lineage>
</organism>
<dbReference type="Pfam" id="PF02388">
    <property type="entry name" value="FemAB"/>
    <property type="match status" value="1"/>
</dbReference>
<reference evidence="1" key="1">
    <citation type="submission" date="2023-03" db="EMBL/GenBank/DDBJ databases">
        <authorList>
            <person name="Steffen K."/>
            <person name="Cardenas P."/>
        </authorList>
    </citation>
    <scope>NUCLEOTIDE SEQUENCE</scope>
</reference>
<dbReference type="GO" id="GO:0016755">
    <property type="term" value="F:aminoacyltransferase activity"/>
    <property type="evidence" value="ECO:0007669"/>
    <property type="project" value="InterPro"/>
</dbReference>
<dbReference type="PROSITE" id="PS51191">
    <property type="entry name" value="FEMABX"/>
    <property type="match status" value="1"/>
</dbReference>
<proteinExistence type="predicted"/>
<gene>
    <name evidence="1" type="ORF">GBAR_LOCUS30550</name>
</gene>